<gene>
    <name evidence="10" type="ordered locus">Mzhil_1413</name>
</gene>
<dbReference type="Pfam" id="PF16916">
    <property type="entry name" value="ZT_dimer"/>
    <property type="match status" value="1"/>
</dbReference>
<dbReference type="InterPro" id="IPR036837">
    <property type="entry name" value="Cation_efflux_CTD_sf"/>
</dbReference>
<evidence type="ECO:0000256" key="7">
    <source>
        <dbReference type="SAM" id="Phobius"/>
    </source>
</evidence>
<evidence type="ECO:0000259" key="8">
    <source>
        <dbReference type="Pfam" id="PF01545"/>
    </source>
</evidence>
<dbReference type="InterPro" id="IPR050291">
    <property type="entry name" value="CDF_Transporter"/>
</dbReference>
<dbReference type="GO" id="GO:0005886">
    <property type="term" value="C:plasma membrane"/>
    <property type="evidence" value="ECO:0007669"/>
    <property type="project" value="TreeGrafter"/>
</dbReference>
<dbReference type="EMBL" id="CP002101">
    <property type="protein sequence ID" value="AEH61257.1"/>
    <property type="molecule type" value="Genomic_DNA"/>
</dbReference>
<feature type="transmembrane region" description="Helical" evidence="7">
    <location>
        <begin position="12"/>
        <end position="30"/>
    </location>
</feature>
<dbReference type="InterPro" id="IPR058533">
    <property type="entry name" value="Cation_efflux_TM"/>
</dbReference>
<dbReference type="Gene3D" id="3.30.70.1350">
    <property type="entry name" value="Cation efflux protein, cytoplasmic domain"/>
    <property type="match status" value="1"/>
</dbReference>
<evidence type="ECO:0000256" key="5">
    <source>
        <dbReference type="ARBA" id="ARBA00022989"/>
    </source>
</evidence>
<evidence type="ECO:0000256" key="1">
    <source>
        <dbReference type="ARBA" id="ARBA00004141"/>
    </source>
</evidence>
<keyword evidence="5 7" id="KW-1133">Transmembrane helix</keyword>
<dbReference type="SUPFAM" id="SSF160240">
    <property type="entry name" value="Cation efflux protein cytoplasmic domain-like"/>
    <property type="match status" value="1"/>
</dbReference>
<protein>
    <submittedName>
        <fullName evidence="10">Cation diffusion facilitator family transporter</fullName>
    </submittedName>
</protein>
<dbReference type="SUPFAM" id="SSF161111">
    <property type="entry name" value="Cation efflux protein transmembrane domain-like"/>
    <property type="match status" value="1"/>
</dbReference>
<evidence type="ECO:0000256" key="6">
    <source>
        <dbReference type="ARBA" id="ARBA00023136"/>
    </source>
</evidence>
<dbReference type="HOGENOM" id="CLU_013430_3_2_2"/>
<dbReference type="Gene3D" id="1.20.1510.10">
    <property type="entry name" value="Cation efflux protein transmembrane domain"/>
    <property type="match status" value="1"/>
</dbReference>
<evidence type="ECO:0000256" key="4">
    <source>
        <dbReference type="ARBA" id="ARBA00022692"/>
    </source>
</evidence>
<keyword evidence="3" id="KW-0813">Transport</keyword>
<dbReference type="NCBIfam" id="TIGR01297">
    <property type="entry name" value="CDF"/>
    <property type="match status" value="1"/>
</dbReference>
<dbReference type="RefSeq" id="WP_013898694.1">
    <property type="nucleotide sequence ID" value="NC_015676.1"/>
</dbReference>
<evidence type="ECO:0000256" key="3">
    <source>
        <dbReference type="ARBA" id="ARBA00022448"/>
    </source>
</evidence>
<evidence type="ECO:0000259" key="9">
    <source>
        <dbReference type="Pfam" id="PF16916"/>
    </source>
</evidence>
<dbReference type="Pfam" id="PF01545">
    <property type="entry name" value="Cation_efflux"/>
    <property type="match status" value="1"/>
</dbReference>
<evidence type="ECO:0000313" key="11">
    <source>
        <dbReference type="Proteomes" id="UP000006622"/>
    </source>
</evidence>
<dbReference type="GeneID" id="10823050"/>
<dbReference type="PANTHER" id="PTHR43840:SF15">
    <property type="entry name" value="MITOCHONDRIAL METAL TRANSPORTER 1-RELATED"/>
    <property type="match status" value="1"/>
</dbReference>
<dbReference type="Proteomes" id="UP000006622">
    <property type="component" value="Chromosome"/>
</dbReference>
<evidence type="ECO:0000313" key="10">
    <source>
        <dbReference type="EMBL" id="AEH61257.1"/>
    </source>
</evidence>
<reference evidence="10" key="1">
    <citation type="submission" date="2010-07" db="EMBL/GenBank/DDBJ databases">
        <title>The complete genome of Methanosalsum zhilinae DSM 4017.</title>
        <authorList>
            <consortium name="US DOE Joint Genome Institute (JGI-PGF)"/>
            <person name="Lucas S."/>
            <person name="Copeland A."/>
            <person name="Lapidus A."/>
            <person name="Glavina del Rio T."/>
            <person name="Dalin E."/>
            <person name="Tice H."/>
            <person name="Bruce D."/>
            <person name="Goodwin L."/>
            <person name="Pitluck S."/>
            <person name="Kyrpides N."/>
            <person name="Mavromatis K."/>
            <person name="Ovchinnikova G."/>
            <person name="Daligault H."/>
            <person name="Detter J.C."/>
            <person name="Han C."/>
            <person name="Tapia R."/>
            <person name="Larimer F."/>
            <person name="Land M."/>
            <person name="Hauser L."/>
            <person name="Markowitz V."/>
            <person name="Cheng J.-F."/>
            <person name="Hugenholtz P."/>
            <person name="Woyke T."/>
            <person name="Wu D."/>
            <person name="Spring S."/>
            <person name="Schueler E."/>
            <person name="Brambilla E."/>
            <person name="Klenk H.-P."/>
            <person name="Eisen J.A."/>
        </authorList>
    </citation>
    <scope>NUCLEOTIDE SEQUENCE</scope>
    <source>
        <strain evidence="10">DSM 4017</strain>
    </source>
</reference>
<comment type="similarity">
    <text evidence="2">Belongs to the cation diffusion facilitator (CDF) transporter (TC 2.A.4) family.</text>
</comment>
<dbReference type="PANTHER" id="PTHR43840">
    <property type="entry name" value="MITOCHONDRIAL METAL TRANSPORTER 1-RELATED"/>
    <property type="match status" value="1"/>
</dbReference>
<dbReference type="GO" id="GO:0006882">
    <property type="term" value="P:intracellular zinc ion homeostasis"/>
    <property type="evidence" value="ECO:0007669"/>
    <property type="project" value="TreeGrafter"/>
</dbReference>
<dbReference type="GO" id="GO:0015093">
    <property type="term" value="F:ferrous iron transmembrane transporter activity"/>
    <property type="evidence" value="ECO:0007669"/>
    <property type="project" value="TreeGrafter"/>
</dbReference>
<dbReference type="FunFam" id="1.20.1510.10:FF:000006">
    <property type="entry name" value="Divalent cation efflux transporter"/>
    <property type="match status" value="1"/>
</dbReference>
<dbReference type="OrthoDB" id="8907at2157"/>
<dbReference type="InterPro" id="IPR027469">
    <property type="entry name" value="Cation_efflux_TMD_sf"/>
</dbReference>
<accession>F7XNQ6</accession>
<keyword evidence="6 7" id="KW-0472">Membrane</keyword>
<feature type="transmembrane region" description="Helical" evidence="7">
    <location>
        <begin position="109"/>
        <end position="133"/>
    </location>
</feature>
<dbReference type="InterPro" id="IPR027470">
    <property type="entry name" value="Cation_efflux_CTD"/>
</dbReference>
<feature type="domain" description="Cation efflux protein transmembrane" evidence="8">
    <location>
        <begin position="12"/>
        <end position="204"/>
    </location>
</feature>
<sequence precursor="true">MKDRFDKIRRILLVILVLNLLVAIAKIVYGSFTDTLSIQADGYHSLSDGISNIVGLIGIKIASRPPDRDHPYGHKKYESLASIGIAMMLVFISFELLHRSYERFVTGDIPTVTTMSFIIMVAAMLISIIISIYEKREGEKLGSDILIADSMHTKSDVYSTLAVIMGLVAIRAGYPIVDPLIALIIAIVIFHAAISIVRQSSQPLCDASRMDNRSIACLVGLVDGVVDCHNIRTRGTSGDVHIDLHVTVSPDMRTDEAHRVADNVEKILIDSFEDVTDVVVHIEPASGRKKEQG</sequence>
<dbReference type="GO" id="GO:0015086">
    <property type="term" value="F:cadmium ion transmembrane transporter activity"/>
    <property type="evidence" value="ECO:0007669"/>
    <property type="project" value="TreeGrafter"/>
</dbReference>
<dbReference type="AlphaFoldDB" id="F7XNQ6"/>
<comment type="subcellular location">
    <subcellularLocation>
        <location evidence="1">Membrane</location>
        <topology evidence="1">Multi-pass membrane protein</topology>
    </subcellularLocation>
</comment>
<keyword evidence="4 7" id="KW-0812">Transmembrane</keyword>
<evidence type="ECO:0000256" key="2">
    <source>
        <dbReference type="ARBA" id="ARBA00008114"/>
    </source>
</evidence>
<keyword evidence="11" id="KW-1185">Reference proteome</keyword>
<dbReference type="InterPro" id="IPR002524">
    <property type="entry name" value="Cation_efflux"/>
</dbReference>
<dbReference type="GO" id="GO:0015341">
    <property type="term" value="F:zinc efflux antiporter activity"/>
    <property type="evidence" value="ECO:0007669"/>
    <property type="project" value="TreeGrafter"/>
</dbReference>
<feature type="domain" description="Cation efflux protein cytoplasmic" evidence="9">
    <location>
        <begin position="213"/>
        <end position="284"/>
    </location>
</feature>
<proteinExistence type="inferred from homology"/>
<feature type="transmembrane region" description="Helical" evidence="7">
    <location>
        <begin position="80"/>
        <end position="97"/>
    </location>
</feature>
<organism evidence="10 11">
    <name type="scientific">Methanosalsum zhilinae (strain DSM 4017 / NBRC 107636 / OCM 62 / WeN5)</name>
    <name type="common">Methanohalophilus zhilinae</name>
    <dbReference type="NCBI Taxonomy" id="679901"/>
    <lineage>
        <taxon>Archaea</taxon>
        <taxon>Methanobacteriati</taxon>
        <taxon>Methanobacteriota</taxon>
        <taxon>Stenosarchaea group</taxon>
        <taxon>Methanomicrobia</taxon>
        <taxon>Methanosarcinales</taxon>
        <taxon>Methanosarcinaceae</taxon>
        <taxon>Methanosalsum</taxon>
    </lineage>
</organism>
<name>F7XNQ6_METZD</name>
<feature type="transmembrane region" description="Helical" evidence="7">
    <location>
        <begin position="180"/>
        <end position="197"/>
    </location>
</feature>
<dbReference type="STRING" id="679901.Mzhil_1413"/>
<dbReference type="KEGG" id="mzh:Mzhil_1413"/>